<sequence>MKKTMTFVFAMTFMTVPTAFAEQHNHDISAEYIAGFLAGANLTDGAIIKNINSGNESDFIQRAYRTRLGKKHPDSQATYLAGFCLPKDIDDETVVSNVSEALESRTYPETMQRDAIVYNTIKSLYPCE</sequence>
<evidence type="ECO:0000313" key="2">
    <source>
        <dbReference type="EMBL" id="RTE66443.1"/>
    </source>
</evidence>
<dbReference type="EMBL" id="RQXW01000005">
    <property type="protein sequence ID" value="RTE66443.1"/>
    <property type="molecule type" value="Genomic_DNA"/>
</dbReference>
<name>A0A430KSZ6_9GAMM</name>
<dbReference type="OrthoDB" id="6119160at2"/>
<accession>A0A430KSZ6</accession>
<evidence type="ECO:0000313" key="3">
    <source>
        <dbReference type="Proteomes" id="UP000283087"/>
    </source>
</evidence>
<proteinExistence type="predicted"/>
<keyword evidence="3" id="KW-1185">Reference proteome</keyword>
<feature type="signal peptide" evidence="1">
    <location>
        <begin position="1"/>
        <end position="21"/>
    </location>
</feature>
<evidence type="ECO:0008006" key="4">
    <source>
        <dbReference type="Google" id="ProtNLM"/>
    </source>
</evidence>
<evidence type="ECO:0000256" key="1">
    <source>
        <dbReference type="SAM" id="SignalP"/>
    </source>
</evidence>
<comment type="caution">
    <text evidence="2">The sequence shown here is derived from an EMBL/GenBank/DDBJ whole genome shotgun (WGS) entry which is preliminary data.</text>
</comment>
<reference evidence="2 3" key="1">
    <citation type="submission" date="2018-11" db="EMBL/GenBank/DDBJ databases">
        <title>The draft genome sequence of Amphritea opalescens ANRC-JH13T.</title>
        <authorList>
            <person name="Fang Z."/>
            <person name="Zhang Y."/>
            <person name="Han X."/>
        </authorList>
    </citation>
    <scope>NUCLEOTIDE SEQUENCE [LARGE SCALE GENOMIC DNA]</scope>
    <source>
        <strain evidence="2 3">ANRC-JH13</strain>
    </source>
</reference>
<gene>
    <name evidence="2" type="ORF">EH243_07560</name>
</gene>
<dbReference type="RefSeq" id="WP_126158042.1">
    <property type="nucleotide sequence ID" value="NZ_RQXW01000005.1"/>
</dbReference>
<protein>
    <recommendedName>
        <fullName evidence="4">Rap1a immunity protein domain-containing protein</fullName>
    </recommendedName>
</protein>
<organism evidence="2 3">
    <name type="scientific">Amphritea opalescens</name>
    <dbReference type="NCBI Taxonomy" id="2490544"/>
    <lineage>
        <taxon>Bacteria</taxon>
        <taxon>Pseudomonadati</taxon>
        <taxon>Pseudomonadota</taxon>
        <taxon>Gammaproteobacteria</taxon>
        <taxon>Oceanospirillales</taxon>
        <taxon>Oceanospirillaceae</taxon>
        <taxon>Amphritea</taxon>
    </lineage>
</organism>
<dbReference type="AlphaFoldDB" id="A0A430KSZ6"/>
<keyword evidence="1" id="KW-0732">Signal</keyword>
<dbReference type="Proteomes" id="UP000283087">
    <property type="component" value="Unassembled WGS sequence"/>
</dbReference>
<feature type="chain" id="PRO_5019532054" description="Rap1a immunity protein domain-containing protein" evidence="1">
    <location>
        <begin position="22"/>
        <end position="128"/>
    </location>
</feature>